<gene>
    <name evidence="3" type="ORF">BP422_22055</name>
</gene>
<feature type="domain" description="Restriction endonuclease type II NgoFVII C-terminal B3-like DNA-binding" evidence="2">
    <location>
        <begin position="4"/>
        <end position="116"/>
    </location>
</feature>
<reference evidence="3 4" key="1">
    <citation type="submission" date="2016-11" db="EMBL/GenBank/DDBJ databases">
        <authorList>
            <person name="Jaros S."/>
            <person name="Januszkiewicz K."/>
            <person name="Wedrychowicz H."/>
        </authorList>
    </citation>
    <scope>NUCLEOTIDE SEQUENCE [LARGE SCALE GENOMIC DNA]</scope>
    <source>
        <strain evidence="3 4">NF2</strain>
    </source>
</reference>
<proteinExistence type="predicted"/>
<accession>A0A220MSE9</accession>
<protein>
    <recommendedName>
        <fullName evidence="2">Restriction endonuclease type II NgoFVII C-terminal B3-like DNA-binding domain-containing protein</fullName>
    </recommendedName>
</protein>
<dbReference type="InterPro" id="IPR048923">
    <property type="entry name" value="RE_NgoFVII_C"/>
</dbReference>
<dbReference type="EMBL" id="CP018145">
    <property type="protein sequence ID" value="ASJ57639.1"/>
    <property type="molecule type" value="Genomic_DNA"/>
</dbReference>
<sequence length="131" mass="15056">MVNQNREVHEKSGLNWGQRHGREPNQAYIPIPSAIHQQNPGFFPPRKHEFNLITDDGQSFVCVVAQDNNKALESSHDNSILGKYFRIRLGVPLGGKVQTTDLTQYGRDTVRIYKIDDETYYLDFSQRGYNS</sequence>
<dbReference type="KEGG" id="bfm:BP422_22055"/>
<evidence type="ECO:0000256" key="1">
    <source>
        <dbReference type="SAM" id="MobiDB-lite"/>
    </source>
</evidence>
<dbReference type="Pfam" id="PF20731">
    <property type="entry name" value="RE_NgoFVII_C"/>
    <property type="match status" value="1"/>
</dbReference>
<evidence type="ECO:0000313" key="3">
    <source>
        <dbReference type="EMBL" id="ASJ57639.1"/>
    </source>
</evidence>
<feature type="region of interest" description="Disordered" evidence="1">
    <location>
        <begin position="1"/>
        <end position="23"/>
    </location>
</feature>
<name>A0A220MSE9_9BACL</name>
<dbReference type="Proteomes" id="UP000197781">
    <property type="component" value="Chromosome"/>
</dbReference>
<dbReference type="REBASE" id="210651">
    <property type="entry name" value="R2.BfoNF2ORF22055P"/>
</dbReference>
<organism evidence="3 4">
    <name type="scientific">Brevibacillus formosus</name>
    <dbReference type="NCBI Taxonomy" id="54913"/>
    <lineage>
        <taxon>Bacteria</taxon>
        <taxon>Bacillati</taxon>
        <taxon>Bacillota</taxon>
        <taxon>Bacilli</taxon>
        <taxon>Bacillales</taxon>
        <taxon>Paenibacillaceae</taxon>
        <taxon>Brevibacillus</taxon>
    </lineage>
</organism>
<dbReference type="AlphaFoldDB" id="A0A220MSE9"/>
<feature type="compositionally biased region" description="Basic and acidic residues" evidence="1">
    <location>
        <begin position="1"/>
        <end position="12"/>
    </location>
</feature>
<evidence type="ECO:0000313" key="4">
    <source>
        <dbReference type="Proteomes" id="UP000197781"/>
    </source>
</evidence>
<evidence type="ECO:0000259" key="2">
    <source>
        <dbReference type="Pfam" id="PF20731"/>
    </source>
</evidence>